<accession>A0ABQ4XP58</accession>
<dbReference type="Gene3D" id="3.60.10.10">
    <property type="entry name" value="Endonuclease/exonuclease/phosphatase"/>
    <property type="match status" value="1"/>
</dbReference>
<feature type="compositionally biased region" description="Polar residues" evidence="1">
    <location>
        <begin position="87"/>
        <end position="114"/>
    </location>
</feature>
<dbReference type="Pfam" id="PF00078">
    <property type="entry name" value="RVT_1"/>
    <property type="match status" value="1"/>
</dbReference>
<dbReference type="InterPro" id="IPR000477">
    <property type="entry name" value="RT_dom"/>
</dbReference>
<dbReference type="InterPro" id="IPR043502">
    <property type="entry name" value="DNA/RNA_pol_sf"/>
</dbReference>
<protein>
    <submittedName>
        <fullName evidence="3">Metallophosphoesterase 1-like protein isoform X1</fullName>
    </submittedName>
</protein>
<dbReference type="PANTHER" id="PTHR33116:SF84">
    <property type="entry name" value="RNA-DIRECTED DNA POLYMERASE"/>
    <property type="match status" value="1"/>
</dbReference>
<feature type="domain" description="Reverse transcriptase" evidence="2">
    <location>
        <begin position="707"/>
        <end position="1013"/>
    </location>
</feature>
<dbReference type="Proteomes" id="UP001151760">
    <property type="component" value="Unassembled WGS sequence"/>
</dbReference>
<name>A0ABQ4XP58_9ASTR</name>
<dbReference type="PROSITE" id="PS50878">
    <property type="entry name" value="RT_POL"/>
    <property type="match status" value="1"/>
</dbReference>
<keyword evidence="4" id="KW-1185">Reference proteome</keyword>
<evidence type="ECO:0000256" key="1">
    <source>
        <dbReference type="SAM" id="MobiDB-lite"/>
    </source>
</evidence>
<reference evidence="3" key="1">
    <citation type="journal article" date="2022" name="Int. J. Mol. Sci.">
        <title>Draft Genome of Tanacetum Coccineum: Genomic Comparison of Closely Related Tanacetum-Family Plants.</title>
        <authorList>
            <person name="Yamashiro T."/>
            <person name="Shiraishi A."/>
            <person name="Nakayama K."/>
            <person name="Satake H."/>
        </authorList>
    </citation>
    <scope>NUCLEOTIDE SEQUENCE</scope>
</reference>
<gene>
    <name evidence="3" type="ORF">Tco_0681396</name>
</gene>
<dbReference type="SUPFAM" id="SSF56672">
    <property type="entry name" value="DNA/RNA polymerases"/>
    <property type="match status" value="1"/>
</dbReference>
<evidence type="ECO:0000313" key="3">
    <source>
        <dbReference type="EMBL" id="GJS66832.1"/>
    </source>
</evidence>
<feature type="compositionally biased region" description="Basic and acidic residues" evidence="1">
    <location>
        <begin position="26"/>
        <end position="38"/>
    </location>
</feature>
<dbReference type="SUPFAM" id="SSF56219">
    <property type="entry name" value="DNase I-like"/>
    <property type="match status" value="1"/>
</dbReference>
<proteinExistence type="predicted"/>
<dbReference type="EMBL" id="BQNB010009677">
    <property type="protein sequence ID" value="GJS66832.1"/>
    <property type="molecule type" value="Genomic_DNA"/>
</dbReference>
<evidence type="ECO:0000313" key="4">
    <source>
        <dbReference type="Proteomes" id="UP001151760"/>
    </source>
</evidence>
<feature type="compositionally biased region" description="Basic and acidic residues" evidence="1">
    <location>
        <begin position="73"/>
        <end position="85"/>
    </location>
</feature>
<evidence type="ECO:0000259" key="2">
    <source>
        <dbReference type="PROSITE" id="PS50878"/>
    </source>
</evidence>
<feature type="region of interest" description="Disordered" evidence="1">
    <location>
        <begin position="1"/>
        <end position="114"/>
    </location>
</feature>
<dbReference type="PANTHER" id="PTHR33116">
    <property type="entry name" value="REVERSE TRANSCRIPTASE ZINC-BINDING DOMAIN-CONTAINING PROTEIN-RELATED-RELATED"/>
    <property type="match status" value="1"/>
</dbReference>
<sequence>MVDEALNDMNNIADLDGGSDSGNSNEIRENGDITRMEGEGNDENVLESQDEKRCEGEEMGNNSDKECLDDENDKFGSDRNRKEETNENNADGKNGTEQRGYNPRSTNGTNANNERTYAKMVTKYMKIADNKLNFIPIELNEEGSEVVIFDEALVLELGPWIVNNKPLFLKKWDPTIGMKKVEQTKVPLWVSLVNVPMKAWSIEGISSLASSLGKPMIMDNMTAKRCKLGEGRMDFARVLVEFDVIKGFKERIEIQYRDKNNNKKGSKYVNVEFAWKPDICSHCHVFWHSYTNCVKRVKSEEEIAMDAKRKEELLNQRNDRNGEMINAGNLMGSRRFKDRKQYKDGRYYNVGSKGNDTEGSKGYVWKKKRVNEGSYDKQKINDKEKAKRNLKEGEVFRTVNKFTALNDLEEDNGDLEKLKGRMIVDDMVKYFKEQWEIDRQKEAEDMNGDIENVLENISGIAKDLNVEEWKKKQKAVLNFIKEEKISVCGIVETHVKPAKLSKVAGIAFGGWDWVSNSIHSTSGCRIMIGWDKNKVDLMVVHMTRQVMLVVVEIVKSKQKVFCSFVYASNLGVERRSLWNELRNELRRIKTITIGCPWILMGDFNVTFKMEEHSVGGSRISGEMQEFMECANDMEVEDVNCSGLFFTGIKSPSKPKTSILKKLDRVTVNSDFLDKHGDAHARFLPFLISDHTCCAVKEKLSRVLHEYNVAVTDEEKLFAQKGKVKWLSERDKNTKNNGEAKQIDSPNDMFLKKLSQYEADVMVRDITNAEIKEAIFGIGNDKAPGPDGFTAVFFKRSWDIVGEDSAFVPGILIQDNLLITQELLKGYNRKIGPQRCALKIDIAKAYDTVNWSFLKKILIQYGFHERMIRWIMTCVTSAAFSVCVNGERYRYFKSGRGLRQGDPMSPYLFTLVMEVLTLMVQRRVSRSHQFKFHWGCKDIKLTQLCFGDDLLMLSNGDHKYRKKRILEVMPFTVGKLPMKYLGVPRITKNIRIAECNQLVERVKQKVNDWKNKALSYAGRLQLIASVLASIHIYWASVFLIPKTTVKDIEKALKVDVDDNDSGTWKALLNLRSKIRDSVWKKIGDGKYTNIWFDKWCNESPMCEIIPFRNIYEARLSEGSSVADMIVNRE</sequence>
<dbReference type="InterPro" id="IPR036691">
    <property type="entry name" value="Endo/exonu/phosph_ase_sf"/>
</dbReference>
<comment type="caution">
    <text evidence="3">The sequence shown here is derived from an EMBL/GenBank/DDBJ whole genome shotgun (WGS) entry which is preliminary data.</text>
</comment>
<organism evidence="3 4">
    <name type="scientific">Tanacetum coccineum</name>
    <dbReference type="NCBI Taxonomy" id="301880"/>
    <lineage>
        <taxon>Eukaryota</taxon>
        <taxon>Viridiplantae</taxon>
        <taxon>Streptophyta</taxon>
        <taxon>Embryophyta</taxon>
        <taxon>Tracheophyta</taxon>
        <taxon>Spermatophyta</taxon>
        <taxon>Magnoliopsida</taxon>
        <taxon>eudicotyledons</taxon>
        <taxon>Gunneridae</taxon>
        <taxon>Pentapetalae</taxon>
        <taxon>asterids</taxon>
        <taxon>campanulids</taxon>
        <taxon>Asterales</taxon>
        <taxon>Asteraceae</taxon>
        <taxon>Asteroideae</taxon>
        <taxon>Anthemideae</taxon>
        <taxon>Anthemidinae</taxon>
        <taxon>Tanacetum</taxon>
    </lineage>
</organism>
<reference evidence="3" key="2">
    <citation type="submission" date="2022-01" db="EMBL/GenBank/DDBJ databases">
        <authorList>
            <person name="Yamashiro T."/>
            <person name="Shiraishi A."/>
            <person name="Satake H."/>
            <person name="Nakayama K."/>
        </authorList>
    </citation>
    <scope>NUCLEOTIDE SEQUENCE</scope>
</reference>